<dbReference type="InterPro" id="IPR050725">
    <property type="entry name" value="CysQ/Inositol_MonoPase"/>
</dbReference>
<comment type="caution">
    <text evidence="5">The sequence shown here is derived from an EMBL/GenBank/DDBJ whole genome shotgun (WGS) entry which is preliminary data.</text>
</comment>
<organism evidence="5 6">
    <name type="scientific">Rheinheimera tilapiae</name>
    <dbReference type="NCBI Taxonomy" id="875043"/>
    <lineage>
        <taxon>Bacteria</taxon>
        <taxon>Pseudomonadati</taxon>
        <taxon>Pseudomonadota</taxon>
        <taxon>Gammaproteobacteria</taxon>
        <taxon>Chromatiales</taxon>
        <taxon>Chromatiaceae</taxon>
        <taxon>Rheinheimera</taxon>
    </lineage>
</organism>
<evidence type="ECO:0000256" key="3">
    <source>
        <dbReference type="ARBA" id="ARBA00022842"/>
    </source>
</evidence>
<sequence length="259" mass="28159">MLTTPAELSHWLPQIRRISIDAGHAILAIYNQPQAIDVQNKADDSPLTAADLAAHQLIMRELQTLTPDIPVLSEEAADIPWSERQHWQRFWLVDPLDGTKEFIKRNGEFTVNIALIDAGEPVLGVIHAPVLGKTYSGAEGLGAFVADSSGERLIQAIAPKAGETVRLVGSKSHYQPEVEPYLAQFPQHELVAVGSSLKFCLVAEGVAHIYPRFGPTMLWDTGAGHIIATAAGASVVYDGVEGPAYQRENLRNGNFVVRV</sequence>
<dbReference type="Pfam" id="PF00459">
    <property type="entry name" value="Inositol_P"/>
    <property type="match status" value="1"/>
</dbReference>
<keyword evidence="4" id="KW-0472">Membrane</keyword>
<dbReference type="Proteomes" id="UP001589813">
    <property type="component" value="Unassembled WGS sequence"/>
</dbReference>
<keyword evidence="4 5" id="KW-0378">Hydrolase</keyword>
<dbReference type="PANTHER" id="PTHR43028">
    <property type="entry name" value="3'(2'),5'-BISPHOSPHATE NUCLEOTIDASE 1"/>
    <property type="match status" value="1"/>
</dbReference>
<evidence type="ECO:0000313" key="5">
    <source>
        <dbReference type="EMBL" id="MFC0049801.1"/>
    </source>
</evidence>
<comment type="subcellular location">
    <subcellularLocation>
        <location evidence="4">Cell inner membrane</location>
        <topology evidence="4">Peripheral membrane protein</topology>
        <orientation evidence="4">Cytoplasmic side</orientation>
    </subcellularLocation>
</comment>
<feature type="binding site" evidence="4">
    <location>
        <position position="74"/>
    </location>
    <ligand>
        <name>Mg(2+)</name>
        <dbReference type="ChEBI" id="CHEBI:18420"/>
        <label>1</label>
    </ligand>
</feature>
<gene>
    <name evidence="4 5" type="primary">cysQ</name>
    <name evidence="5" type="ORF">ACFFJP_15990</name>
</gene>
<dbReference type="Gene3D" id="3.40.190.80">
    <property type="match status" value="1"/>
</dbReference>
<evidence type="ECO:0000256" key="2">
    <source>
        <dbReference type="ARBA" id="ARBA00022723"/>
    </source>
</evidence>
<protein>
    <recommendedName>
        <fullName evidence="4">3'(2'),5'-bisphosphate nucleotidase CysQ</fullName>
        <ecNumber evidence="4">3.1.3.7</ecNumber>
    </recommendedName>
    <alternativeName>
        <fullName evidence="4">3'(2'),5-bisphosphonucleoside 3'(2')-phosphohydrolase</fullName>
    </alternativeName>
    <alternativeName>
        <fullName evidence="4">3'-phosphoadenosine 5'-phosphate phosphatase</fullName>
        <shortName evidence="4">PAP phosphatase</shortName>
    </alternativeName>
</protein>
<dbReference type="SUPFAM" id="SSF56655">
    <property type="entry name" value="Carbohydrate phosphatase"/>
    <property type="match status" value="1"/>
</dbReference>
<dbReference type="HAMAP" id="MF_02095">
    <property type="entry name" value="CysQ"/>
    <property type="match status" value="1"/>
</dbReference>
<accession>A0ABV6BFZ4</accession>
<name>A0ABV6BFZ4_9GAMM</name>
<reference evidence="5 6" key="1">
    <citation type="submission" date="2024-09" db="EMBL/GenBank/DDBJ databases">
        <authorList>
            <person name="Sun Q."/>
            <person name="Mori K."/>
        </authorList>
    </citation>
    <scope>NUCLEOTIDE SEQUENCE [LARGE SCALE GENOMIC DNA]</scope>
    <source>
        <strain evidence="5 6">KCTC 23315</strain>
    </source>
</reference>
<keyword evidence="6" id="KW-1185">Reference proteome</keyword>
<feature type="binding site" evidence="4">
    <location>
        <position position="94"/>
    </location>
    <ligand>
        <name>Mg(2+)</name>
        <dbReference type="ChEBI" id="CHEBI:18420"/>
        <label>2</label>
    </ligand>
</feature>
<dbReference type="GO" id="GO:0008441">
    <property type="term" value="F:3'(2'),5'-bisphosphate nucleotidase activity"/>
    <property type="evidence" value="ECO:0007669"/>
    <property type="project" value="UniProtKB-EC"/>
</dbReference>
<comment type="similarity">
    <text evidence="4">Belongs to the inositol monophosphatase superfamily. CysQ family.</text>
</comment>
<feature type="binding site" evidence="4">
    <location>
        <position position="74"/>
    </location>
    <ligand>
        <name>substrate</name>
    </ligand>
</feature>
<dbReference type="InterPro" id="IPR000760">
    <property type="entry name" value="Inositol_monophosphatase-like"/>
</dbReference>
<feature type="binding site" evidence="4">
    <location>
        <position position="220"/>
    </location>
    <ligand>
        <name>Mg(2+)</name>
        <dbReference type="ChEBI" id="CHEBI:18420"/>
        <label>2</label>
    </ligand>
</feature>
<dbReference type="Gene3D" id="3.30.540.10">
    <property type="entry name" value="Fructose-1,6-Bisphosphatase, subunit A, domain 1"/>
    <property type="match status" value="1"/>
</dbReference>
<proteinExistence type="inferred from homology"/>
<feature type="binding site" evidence="4">
    <location>
        <begin position="96"/>
        <end position="99"/>
    </location>
    <ligand>
        <name>substrate</name>
    </ligand>
</feature>
<dbReference type="PRINTS" id="PR00377">
    <property type="entry name" value="IMPHPHTASES"/>
</dbReference>
<dbReference type="InterPro" id="IPR006240">
    <property type="entry name" value="CysQ"/>
</dbReference>
<keyword evidence="2 4" id="KW-0479">Metal-binding</keyword>
<dbReference type="EMBL" id="JBHLXP010000004">
    <property type="protein sequence ID" value="MFC0049801.1"/>
    <property type="molecule type" value="Genomic_DNA"/>
</dbReference>
<keyword evidence="4" id="KW-0997">Cell inner membrane</keyword>
<feature type="binding site" evidence="4">
    <location>
        <position position="97"/>
    </location>
    <ligand>
        <name>Mg(2+)</name>
        <dbReference type="ChEBI" id="CHEBI:18420"/>
        <label>2</label>
    </ligand>
</feature>
<dbReference type="InterPro" id="IPR020583">
    <property type="entry name" value="Inositol_monoP_metal-BS"/>
</dbReference>
<evidence type="ECO:0000256" key="4">
    <source>
        <dbReference type="HAMAP-Rule" id="MF_02095"/>
    </source>
</evidence>
<dbReference type="NCBIfam" id="TIGR01331">
    <property type="entry name" value="bisphos_cysQ"/>
    <property type="match status" value="1"/>
</dbReference>
<evidence type="ECO:0000313" key="6">
    <source>
        <dbReference type="Proteomes" id="UP001589813"/>
    </source>
</evidence>
<feature type="binding site" evidence="4">
    <location>
        <position position="220"/>
    </location>
    <ligand>
        <name>substrate</name>
    </ligand>
</feature>
<feature type="binding site" evidence="4">
    <location>
        <position position="94"/>
    </location>
    <ligand>
        <name>Mg(2+)</name>
        <dbReference type="ChEBI" id="CHEBI:18420"/>
        <label>1</label>
    </ligand>
</feature>
<dbReference type="PANTHER" id="PTHR43028:SF5">
    <property type="entry name" value="3'(2'),5'-BISPHOSPHATE NUCLEOTIDASE 1"/>
    <property type="match status" value="1"/>
</dbReference>
<keyword evidence="3 4" id="KW-0460">Magnesium</keyword>
<keyword evidence="4" id="KW-1003">Cell membrane</keyword>
<comment type="cofactor">
    <cofactor evidence="4">
        <name>Mg(2+)</name>
        <dbReference type="ChEBI" id="CHEBI:18420"/>
    </cofactor>
</comment>
<evidence type="ECO:0000256" key="1">
    <source>
        <dbReference type="ARBA" id="ARBA00001625"/>
    </source>
</evidence>
<dbReference type="CDD" id="cd01638">
    <property type="entry name" value="CysQ"/>
    <property type="match status" value="1"/>
</dbReference>
<comment type="function">
    <text evidence="4">Converts adenosine-3',5'-bisphosphate (PAP) to AMP.</text>
</comment>
<comment type="catalytic activity">
    <reaction evidence="1 4">
        <text>adenosine 3',5'-bisphosphate + H2O = AMP + phosphate</text>
        <dbReference type="Rhea" id="RHEA:10040"/>
        <dbReference type="ChEBI" id="CHEBI:15377"/>
        <dbReference type="ChEBI" id="CHEBI:43474"/>
        <dbReference type="ChEBI" id="CHEBI:58343"/>
        <dbReference type="ChEBI" id="CHEBI:456215"/>
        <dbReference type="EC" id="3.1.3.7"/>
    </reaction>
</comment>
<dbReference type="RefSeq" id="WP_377246348.1">
    <property type="nucleotide sequence ID" value="NZ_JBHLXP010000004.1"/>
</dbReference>
<feature type="binding site" evidence="4">
    <location>
        <position position="96"/>
    </location>
    <ligand>
        <name>Mg(2+)</name>
        <dbReference type="ChEBI" id="CHEBI:18420"/>
        <label>1</label>
    </ligand>
</feature>
<dbReference type="PROSITE" id="PS00629">
    <property type="entry name" value="IMP_1"/>
    <property type="match status" value="1"/>
</dbReference>
<dbReference type="EC" id="3.1.3.7" evidence="4"/>